<reference evidence="2 3" key="1">
    <citation type="submission" date="2019-12" db="EMBL/GenBank/DDBJ databases">
        <title>Streptomyces sp. strain T44 isolated from rhizosphere soil of Broussonetia papyrifera.</title>
        <authorList>
            <person name="Mo P."/>
        </authorList>
    </citation>
    <scope>NUCLEOTIDE SEQUENCE [LARGE SCALE GENOMIC DNA]</scope>
    <source>
        <strain evidence="2 3">T44</strain>
    </source>
</reference>
<gene>
    <name evidence="2" type="ORF">GQF42_44565</name>
</gene>
<evidence type="ECO:0008006" key="4">
    <source>
        <dbReference type="Google" id="ProtNLM"/>
    </source>
</evidence>
<evidence type="ECO:0000256" key="1">
    <source>
        <dbReference type="SAM" id="MobiDB-lite"/>
    </source>
</evidence>
<accession>A0A6I6NMD3</accession>
<evidence type="ECO:0000313" key="2">
    <source>
        <dbReference type="EMBL" id="QHA09306.1"/>
    </source>
</evidence>
<dbReference type="Proteomes" id="UP000436138">
    <property type="component" value="Chromosome"/>
</dbReference>
<keyword evidence="3" id="KW-1185">Reference proteome</keyword>
<sequence length="164" mass="18650">MLLVEDSAVVGCFVLYATTPGWTWTASEHAEPSMNLAMMHTHPDQRGARLADLMTLWVLDYAARRTGPELHWVRCCVPDNRLARYFREELGWHQVRVTRNVQGQYYAHMQRRPRRLPELSALIRSDDPALLVTGDLAITTAPLVPPQPRQSPGIVTRDQRGGRP</sequence>
<dbReference type="Gene3D" id="3.40.630.30">
    <property type="match status" value="1"/>
</dbReference>
<dbReference type="InterPro" id="IPR016181">
    <property type="entry name" value="Acyl_CoA_acyltransferase"/>
</dbReference>
<protein>
    <recommendedName>
        <fullName evidence="4">GNAT family N-acetyltransferase</fullName>
    </recommendedName>
</protein>
<dbReference type="EMBL" id="CP047020">
    <property type="protein sequence ID" value="QHA09306.1"/>
    <property type="molecule type" value="Genomic_DNA"/>
</dbReference>
<dbReference type="RefSeq" id="WP_158929569.1">
    <property type="nucleotide sequence ID" value="NZ_CP047020.1"/>
</dbReference>
<name>A0A6I6NMD3_9ACTN</name>
<evidence type="ECO:0000313" key="3">
    <source>
        <dbReference type="Proteomes" id="UP000436138"/>
    </source>
</evidence>
<dbReference type="SUPFAM" id="SSF55729">
    <property type="entry name" value="Acyl-CoA N-acyltransferases (Nat)"/>
    <property type="match status" value="1"/>
</dbReference>
<organism evidence="2 3">
    <name type="scientific">Streptomyces broussonetiae</name>
    <dbReference type="NCBI Taxonomy" id="2686304"/>
    <lineage>
        <taxon>Bacteria</taxon>
        <taxon>Bacillati</taxon>
        <taxon>Actinomycetota</taxon>
        <taxon>Actinomycetes</taxon>
        <taxon>Kitasatosporales</taxon>
        <taxon>Streptomycetaceae</taxon>
        <taxon>Streptomyces</taxon>
    </lineage>
</organism>
<dbReference type="KEGG" id="sbro:GQF42_44565"/>
<feature type="region of interest" description="Disordered" evidence="1">
    <location>
        <begin position="141"/>
        <end position="164"/>
    </location>
</feature>
<dbReference type="AlphaFoldDB" id="A0A6I6NMD3"/>
<proteinExistence type="predicted"/>